<proteinExistence type="predicted"/>
<reference evidence="1" key="1">
    <citation type="journal article" date="2012" name="PLoS ONE">
        <title>Gene sets for utilization of primary and secondary nutrition supplies in the distal gut of endangered iberian lynx.</title>
        <authorList>
            <person name="Alcaide M."/>
            <person name="Messina E."/>
            <person name="Richter M."/>
            <person name="Bargiela R."/>
            <person name="Peplies J."/>
            <person name="Huws S.A."/>
            <person name="Newbold C.J."/>
            <person name="Golyshin P.N."/>
            <person name="Simon M.A."/>
            <person name="Lopez G."/>
            <person name="Yakimov M.M."/>
            <person name="Ferrer M."/>
        </authorList>
    </citation>
    <scope>NUCLEOTIDE SEQUENCE</scope>
</reference>
<accession>J9GIH7</accession>
<organism evidence="1">
    <name type="scientific">gut metagenome</name>
    <dbReference type="NCBI Taxonomy" id="749906"/>
    <lineage>
        <taxon>unclassified sequences</taxon>
        <taxon>metagenomes</taxon>
        <taxon>organismal metagenomes</taxon>
    </lineage>
</organism>
<dbReference type="EMBL" id="AMCI01003864">
    <property type="protein sequence ID" value="EJW99324.1"/>
    <property type="molecule type" value="Genomic_DNA"/>
</dbReference>
<evidence type="ECO:0000313" key="1">
    <source>
        <dbReference type="EMBL" id="EJW99324.1"/>
    </source>
</evidence>
<comment type="caution">
    <text evidence="1">The sequence shown here is derived from an EMBL/GenBank/DDBJ whole genome shotgun (WGS) entry which is preliminary data.</text>
</comment>
<protein>
    <submittedName>
        <fullName evidence="1">Uncharacterized protein</fullName>
    </submittedName>
</protein>
<name>J9GIH7_9ZZZZ</name>
<dbReference type="AlphaFoldDB" id="J9GIH7"/>
<gene>
    <name evidence="1" type="ORF">EVA_12584</name>
</gene>
<sequence>MACALPESFAQHIQAQESAHTVKRYEMNGNVMHAQLPDLKAVWKKHFKHFVSVPENGGYKAYKTLKRLFSGKEAVYNPKNTLLICPADNVAYVKEVLGPVTIYVTDFKGFYSPEGALWTGTVSKDPETAKKDAFVFLLEPK</sequence>